<sequence length="291" mass="29928">MIADILVAGLVFGSLYGLVAVGFNILHRPTNVVNFAQGELIMIGAMLMAATPIGGLPWGIAAACVMAVVAIVTLAEERVAVTPVLRRSSHAVGWVITTLAFSLLLAEAAGRLWTDQPSTVAPPWPLSMRVEEVLGVRFSSYQVAVVVIAVAVVALLDVLDRSRLGTALRAVAADRDGARLRGIDPAALTRRSFLLGGALAGLTGVLAAPLLLASVTMGLGLLIKGFAALAVGGIGDNRGVLVAGWVLGVIEAAGAVFASPGSQSVVLFAAMLLILLIRPNGLRGLAVQRHV</sequence>
<keyword evidence="2" id="KW-0813">Transport</keyword>
<evidence type="ECO:0000256" key="3">
    <source>
        <dbReference type="ARBA" id="ARBA00022475"/>
    </source>
</evidence>
<keyword evidence="11" id="KW-1185">Reference proteome</keyword>
<feature type="transmembrane region" description="Helical" evidence="9">
    <location>
        <begin position="56"/>
        <end position="75"/>
    </location>
</feature>
<protein>
    <submittedName>
        <fullName evidence="10">Amino acid/amide ABC transporter membrane protein 1, HAAT family</fullName>
    </submittedName>
</protein>
<feature type="transmembrane region" description="Helical" evidence="9">
    <location>
        <begin position="6"/>
        <end position="25"/>
    </location>
</feature>
<evidence type="ECO:0000256" key="5">
    <source>
        <dbReference type="ARBA" id="ARBA00022970"/>
    </source>
</evidence>
<evidence type="ECO:0000256" key="6">
    <source>
        <dbReference type="ARBA" id="ARBA00022989"/>
    </source>
</evidence>
<proteinExistence type="inferred from homology"/>
<dbReference type="EMBL" id="FNVO01000004">
    <property type="protein sequence ID" value="SEG25381.1"/>
    <property type="molecule type" value="Genomic_DNA"/>
</dbReference>
<dbReference type="InterPro" id="IPR052157">
    <property type="entry name" value="BCAA_transport_permease"/>
</dbReference>
<dbReference type="CDD" id="cd06582">
    <property type="entry name" value="TM_PBP1_LivH_like"/>
    <property type="match status" value="1"/>
</dbReference>
<dbReference type="Proteomes" id="UP000236723">
    <property type="component" value="Unassembled WGS sequence"/>
</dbReference>
<evidence type="ECO:0000256" key="7">
    <source>
        <dbReference type="ARBA" id="ARBA00023136"/>
    </source>
</evidence>
<feature type="transmembrane region" description="Helical" evidence="9">
    <location>
        <begin position="218"/>
        <end position="235"/>
    </location>
</feature>
<evidence type="ECO:0000313" key="11">
    <source>
        <dbReference type="Proteomes" id="UP000236723"/>
    </source>
</evidence>
<dbReference type="OrthoDB" id="9807115at2"/>
<keyword evidence="7 9" id="KW-0472">Membrane</keyword>
<evidence type="ECO:0000256" key="9">
    <source>
        <dbReference type="SAM" id="Phobius"/>
    </source>
</evidence>
<keyword evidence="3" id="KW-1003">Cell membrane</keyword>
<reference evidence="11" key="1">
    <citation type="submission" date="2016-10" db="EMBL/GenBank/DDBJ databases">
        <authorList>
            <person name="Varghese N."/>
            <person name="Submissions S."/>
        </authorList>
    </citation>
    <scope>NUCLEOTIDE SEQUENCE [LARGE SCALE GENOMIC DNA]</scope>
    <source>
        <strain evidence="11">DSM 43163</strain>
    </source>
</reference>
<evidence type="ECO:0000313" key="10">
    <source>
        <dbReference type="EMBL" id="SEG25381.1"/>
    </source>
</evidence>
<feature type="transmembrane region" description="Helical" evidence="9">
    <location>
        <begin position="91"/>
        <end position="114"/>
    </location>
</feature>
<keyword evidence="5" id="KW-0029">Amino-acid transport</keyword>
<feature type="transmembrane region" description="Helical" evidence="9">
    <location>
        <begin position="134"/>
        <end position="159"/>
    </location>
</feature>
<keyword evidence="4 9" id="KW-0812">Transmembrane</keyword>
<evidence type="ECO:0000256" key="1">
    <source>
        <dbReference type="ARBA" id="ARBA00004651"/>
    </source>
</evidence>
<feature type="transmembrane region" description="Helical" evidence="9">
    <location>
        <begin position="264"/>
        <end position="281"/>
    </location>
</feature>
<comment type="subcellular location">
    <subcellularLocation>
        <location evidence="1">Cell membrane</location>
        <topology evidence="1">Multi-pass membrane protein</topology>
    </subcellularLocation>
</comment>
<feature type="transmembrane region" description="Helical" evidence="9">
    <location>
        <begin position="193"/>
        <end position="212"/>
    </location>
</feature>
<dbReference type="GO" id="GO:0005886">
    <property type="term" value="C:plasma membrane"/>
    <property type="evidence" value="ECO:0007669"/>
    <property type="project" value="UniProtKB-SubCell"/>
</dbReference>
<name>A0A1H5YML3_9ACTN</name>
<dbReference type="AlphaFoldDB" id="A0A1H5YML3"/>
<evidence type="ECO:0000256" key="2">
    <source>
        <dbReference type="ARBA" id="ARBA00022448"/>
    </source>
</evidence>
<organism evidence="10 11">
    <name type="scientific">Thermomonospora echinospora</name>
    <dbReference type="NCBI Taxonomy" id="1992"/>
    <lineage>
        <taxon>Bacteria</taxon>
        <taxon>Bacillati</taxon>
        <taxon>Actinomycetota</taxon>
        <taxon>Actinomycetes</taxon>
        <taxon>Streptosporangiales</taxon>
        <taxon>Thermomonosporaceae</taxon>
        <taxon>Thermomonospora</taxon>
    </lineage>
</organism>
<dbReference type="GO" id="GO:0022857">
    <property type="term" value="F:transmembrane transporter activity"/>
    <property type="evidence" value="ECO:0007669"/>
    <property type="project" value="InterPro"/>
</dbReference>
<dbReference type="PANTHER" id="PTHR11795:SF450">
    <property type="entry name" value="ABC TRANSPORTER PERMEASE PROTEIN"/>
    <property type="match status" value="1"/>
</dbReference>
<evidence type="ECO:0000256" key="4">
    <source>
        <dbReference type="ARBA" id="ARBA00022692"/>
    </source>
</evidence>
<dbReference type="GO" id="GO:0006865">
    <property type="term" value="P:amino acid transport"/>
    <property type="evidence" value="ECO:0007669"/>
    <property type="project" value="UniProtKB-KW"/>
</dbReference>
<dbReference type="RefSeq" id="WP_103937567.1">
    <property type="nucleotide sequence ID" value="NZ_FNVO01000004.1"/>
</dbReference>
<feature type="transmembrane region" description="Helical" evidence="9">
    <location>
        <begin position="240"/>
        <end position="258"/>
    </location>
</feature>
<accession>A0A1H5YML3</accession>
<evidence type="ECO:0000256" key="8">
    <source>
        <dbReference type="ARBA" id="ARBA00037998"/>
    </source>
</evidence>
<dbReference type="PANTHER" id="PTHR11795">
    <property type="entry name" value="BRANCHED-CHAIN AMINO ACID TRANSPORT SYSTEM PERMEASE PROTEIN LIVH"/>
    <property type="match status" value="1"/>
</dbReference>
<dbReference type="Pfam" id="PF02653">
    <property type="entry name" value="BPD_transp_2"/>
    <property type="match status" value="1"/>
</dbReference>
<dbReference type="InterPro" id="IPR001851">
    <property type="entry name" value="ABC_transp_permease"/>
</dbReference>
<gene>
    <name evidence="10" type="ORF">SAMN04489712_10492</name>
</gene>
<comment type="similarity">
    <text evidence="8">Belongs to the binding-protein-dependent transport system permease family. LivHM subfamily.</text>
</comment>
<keyword evidence="6 9" id="KW-1133">Transmembrane helix</keyword>